<dbReference type="InterPro" id="IPR002083">
    <property type="entry name" value="MATH/TRAF_dom"/>
</dbReference>
<feature type="domain" description="MATH" evidence="1">
    <location>
        <begin position="1"/>
        <end position="99"/>
    </location>
</feature>
<dbReference type="InterPro" id="IPR008974">
    <property type="entry name" value="TRAF-like"/>
</dbReference>
<dbReference type="AlphaFoldDB" id="A0ABD2IU30"/>
<name>A0ABD2IU30_9BILA</name>
<accession>A0ABD2IU30</accession>
<dbReference type="EMBL" id="JBICBT010001241">
    <property type="protein sequence ID" value="KAL3076818.1"/>
    <property type="molecule type" value="Genomic_DNA"/>
</dbReference>
<sequence>MLKWRLRINPKGLDEESKDYLSLYLLLVQCNNTEVHAKFKFGIMNANGDEGRVLARLPICAKQRLKLQEVHSPRFFAGRTEWTVAGRSAVHLLRSVRPY</sequence>
<comment type="caution">
    <text evidence="2">The sequence shown here is derived from an EMBL/GenBank/DDBJ whole genome shotgun (WGS) entry which is preliminary data.</text>
</comment>
<proteinExistence type="predicted"/>
<keyword evidence="3" id="KW-1185">Reference proteome</keyword>
<dbReference type="SUPFAM" id="SSF49599">
    <property type="entry name" value="TRAF domain-like"/>
    <property type="match status" value="1"/>
</dbReference>
<gene>
    <name evidence="2" type="ORF">niasHT_033720</name>
</gene>
<dbReference type="Gene3D" id="2.60.210.10">
    <property type="entry name" value="Apoptosis, Tumor Necrosis Factor Receptor Associated Protein 2, Chain A"/>
    <property type="match status" value="1"/>
</dbReference>
<evidence type="ECO:0000313" key="2">
    <source>
        <dbReference type="EMBL" id="KAL3076818.1"/>
    </source>
</evidence>
<dbReference type="Proteomes" id="UP001620626">
    <property type="component" value="Unassembled WGS sequence"/>
</dbReference>
<dbReference type="PROSITE" id="PS50144">
    <property type="entry name" value="MATH"/>
    <property type="match status" value="1"/>
</dbReference>
<reference evidence="2 3" key="1">
    <citation type="submission" date="2024-10" db="EMBL/GenBank/DDBJ databases">
        <authorList>
            <person name="Kim D."/>
        </authorList>
    </citation>
    <scope>NUCLEOTIDE SEQUENCE [LARGE SCALE GENOMIC DNA]</scope>
    <source>
        <strain evidence="2">BH-2024</strain>
    </source>
</reference>
<organism evidence="2 3">
    <name type="scientific">Heterodera trifolii</name>
    <dbReference type="NCBI Taxonomy" id="157864"/>
    <lineage>
        <taxon>Eukaryota</taxon>
        <taxon>Metazoa</taxon>
        <taxon>Ecdysozoa</taxon>
        <taxon>Nematoda</taxon>
        <taxon>Chromadorea</taxon>
        <taxon>Rhabditida</taxon>
        <taxon>Tylenchina</taxon>
        <taxon>Tylenchomorpha</taxon>
        <taxon>Tylenchoidea</taxon>
        <taxon>Heteroderidae</taxon>
        <taxon>Heteroderinae</taxon>
        <taxon>Heterodera</taxon>
    </lineage>
</organism>
<protein>
    <recommendedName>
        <fullName evidence="1">MATH domain-containing protein</fullName>
    </recommendedName>
</protein>
<dbReference type="Pfam" id="PF22486">
    <property type="entry name" value="MATH_2"/>
    <property type="match status" value="1"/>
</dbReference>
<evidence type="ECO:0000259" key="1">
    <source>
        <dbReference type="PROSITE" id="PS50144"/>
    </source>
</evidence>
<evidence type="ECO:0000313" key="3">
    <source>
        <dbReference type="Proteomes" id="UP001620626"/>
    </source>
</evidence>